<name>A0AAN9XLK6_PSOTE</name>
<gene>
    <name evidence="2" type="ORF">VNO78_18500</name>
</gene>
<dbReference type="PANTHER" id="PTHR33624">
    <property type="entry name" value="SIGMA FACTOR BINDING PROTEIN 1, CHLOROPLASTIC"/>
    <property type="match status" value="1"/>
</dbReference>
<feature type="domain" description="VQ" evidence="1">
    <location>
        <begin position="46"/>
        <end position="63"/>
    </location>
</feature>
<dbReference type="Pfam" id="PF05678">
    <property type="entry name" value="VQ"/>
    <property type="match status" value="1"/>
</dbReference>
<keyword evidence="3" id="KW-1185">Reference proteome</keyword>
<dbReference type="EMBL" id="JAYMYS010000004">
    <property type="protein sequence ID" value="KAK7397332.1"/>
    <property type="molecule type" value="Genomic_DNA"/>
</dbReference>
<dbReference type="Proteomes" id="UP001386955">
    <property type="component" value="Unassembled WGS sequence"/>
</dbReference>
<sequence>MGKLQYDPNCYTQKDSINILKTIHNTTKKTVKITYISSPVLVRTCHVSEFRSVVQQLTGKHSNNKVQNPHNKGYSTLMHQRVMQLATQDGNSCYHYNRSMMTAPLEFDEDYFFKQLASSVLPSPYIMHV</sequence>
<organism evidence="2 3">
    <name type="scientific">Psophocarpus tetragonolobus</name>
    <name type="common">Winged bean</name>
    <name type="synonym">Dolichos tetragonolobus</name>
    <dbReference type="NCBI Taxonomy" id="3891"/>
    <lineage>
        <taxon>Eukaryota</taxon>
        <taxon>Viridiplantae</taxon>
        <taxon>Streptophyta</taxon>
        <taxon>Embryophyta</taxon>
        <taxon>Tracheophyta</taxon>
        <taxon>Spermatophyta</taxon>
        <taxon>Magnoliopsida</taxon>
        <taxon>eudicotyledons</taxon>
        <taxon>Gunneridae</taxon>
        <taxon>Pentapetalae</taxon>
        <taxon>rosids</taxon>
        <taxon>fabids</taxon>
        <taxon>Fabales</taxon>
        <taxon>Fabaceae</taxon>
        <taxon>Papilionoideae</taxon>
        <taxon>50 kb inversion clade</taxon>
        <taxon>NPAAA clade</taxon>
        <taxon>indigoferoid/millettioid clade</taxon>
        <taxon>Phaseoleae</taxon>
        <taxon>Psophocarpus</taxon>
    </lineage>
</organism>
<dbReference type="InterPro" id="IPR008889">
    <property type="entry name" value="VQ"/>
</dbReference>
<evidence type="ECO:0000313" key="2">
    <source>
        <dbReference type="EMBL" id="KAK7397332.1"/>
    </source>
</evidence>
<reference evidence="2 3" key="1">
    <citation type="submission" date="2024-01" db="EMBL/GenBank/DDBJ databases">
        <title>The genomes of 5 underutilized Papilionoideae crops provide insights into root nodulation and disease resistanc.</title>
        <authorList>
            <person name="Jiang F."/>
        </authorList>
    </citation>
    <scope>NUCLEOTIDE SEQUENCE [LARGE SCALE GENOMIC DNA]</scope>
    <source>
        <strain evidence="2">DUOXIRENSHENG_FW03</strain>
        <tissue evidence="2">Leaves</tissue>
    </source>
</reference>
<proteinExistence type="predicted"/>
<dbReference type="InterPro" id="IPR039335">
    <property type="entry name" value="SIB1/2"/>
</dbReference>
<protein>
    <recommendedName>
        <fullName evidence="1">VQ domain-containing protein</fullName>
    </recommendedName>
</protein>
<accession>A0AAN9XLK6</accession>
<evidence type="ECO:0000259" key="1">
    <source>
        <dbReference type="Pfam" id="PF05678"/>
    </source>
</evidence>
<dbReference type="AlphaFoldDB" id="A0AAN9XLK6"/>
<evidence type="ECO:0000313" key="3">
    <source>
        <dbReference type="Proteomes" id="UP001386955"/>
    </source>
</evidence>
<comment type="caution">
    <text evidence="2">The sequence shown here is derived from an EMBL/GenBank/DDBJ whole genome shotgun (WGS) entry which is preliminary data.</text>
</comment>
<dbReference type="PANTHER" id="PTHR33624:SF17">
    <property type="entry name" value="OS07G0687400 PROTEIN"/>
    <property type="match status" value="1"/>
</dbReference>